<dbReference type="EMBL" id="HACG01034360">
    <property type="protein sequence ID" value="CEK81225.1"/>
    <property type="molecule type" value="Transcribed_RNA"/>
</dbReference>
<evidence type="ECO:0000313" key="2">
    <source>
        <dbReference type="EMBL" id="CEK81228.1"/>
    </source>
</evidence>
<protein>
    <submittedName>
        <fullName evidence="2">Uncharacterized protein</fullName>
    </submittedName>
</protein>
<proteinExistence type="predicted"/>
<reference evidence="2" key="1">
    <citation type="submission" date="2014-12" db="EMBL/GenBank/DDBJ databases">
        <title>Insight into the proteome of Arion vulgaris.</title>
        <authorList>
            <person name="Aradska J."/>
            <person name="Bulat T."/>
            <person name="Smidak R."/>
            <person name="Sarate P."/>
            <person name="Gangsoo J."/>
            <person name="Sialana F."/>
            <person name="Bilban M."/>
            <person name="Lubec G."/>
        </authorList>
    </citation>
    <scope>NUCLEOTIDE SEQUENCE</scope>
    <source>
        <tissue evidence="2">Skin</tissue>
    </source>
</reference>
<dbReference type="AlphaFoldDB" id="A0A0B7AK35"/>
<accession>A0A0B7AK35</accession>
<sequence>MYEFYTRLDNPVLCVLTGFDGVLIGNDVDYSARNQGSDNHYSGQQNCHVLIHYRESSRG</sequence>
<gene>
    <name evidence="2" type="primary">ORF124960</name>
    <name evidence="1" type="synonym">ORF124947</name>
</gene>
<dbReference type="EMBL" id="HACG01034363">
    <property type="protein sequence ID" value="CEK81228.1"/>
    <property type="molecule type" value="Transcribed_RNA"/>
</dbReference>
<name>A0A0B7AK35_9EUPU</name>
<evidence type="ECO:0000313" key="1">
    <source>
        <dbReference type="EMBL" id="CEK81225.1"/>
    </source>
</evidence>
<organism evidence="2">
    <name type="scientific">Arion vulgaris</name>
    <dbReference type="NCBI Taxonomy" id="1028688"/>
    <lineage>
        <taxon>Eukaryota</taxon>
        <taxon>Metazoa</taxon>
        <taxon>Spiralia</taxon>
        <taxon>Lophotrochozoa</taxon>
        <taxon>Mollusca</taxon>
        <taxon>Gastropoda</taxon>
        <taxon>Heterobranchia</taxon>
        <taxon>Euthyneura</taxon>
        <taxon>Panpulmonata</taxon>
        <taxon>Eupulmonata</taxon>
        <taxon>Stylommatophora</taxon>
        <taxon>Helicina</taxon>
        <taxon>Arionoidea</taxon>
        <taxon>Arionidae</taxon>
        <taxon>Arion</taxon>
    </lineage>
</organism>